<dbReference type="InterPro" id="IPR036961">
    <property type="entry name" value="Kinesin_motor_dom_sf"/>
</dbReference>
<dbReference type="InterPro" id="IPR000253">
    <property type="entry name" value="FHA_dom"/>
</dbReference>
<dbReference type="PRINTS" id="PR00380">
    <property type="entry name" value="KINESINHEAVY"/>
</dbReference>
<feature type="compositionally biased region" description="Polar residues" evidence="12">
    <location>
        <begin position="660"/>
        <end position="678"/>
    </location>
</feature>
<evidence type="ECO:0000259" key="13">
    <source>
        <dbReference type="PROSITE" id="PS50067"/>
    </source>
</evidence>
<evidence type="ECO:0000256" key="1">
    <source>
        <dbReference type="ARBA" id="ARBA00004245"/>
    </source>
</evidence>
<feature type="compositionally biased region" description="Polar residues" evidence="12">
    <location>
        <begin position="617"/>
        <end position="645"/>
    </location>
</feature>
<dbReference type="AlphaFoldDB" id="A0A813ZFI5"/>
<reference evidence="15" key="1">
    <citation type="submission" date="2021-02" db="EMBL/GenBank/DDBJ databases">
        <authorList>
            <person name="Nowell W R."/>
        </authorList>
    </citation>
    <scope>NUCLEOTIDE SEQUENCE</scope>
</reference>
<feature type="binding site" evidence="9">
    <location>
        <begin position="102"/>
        <end position="109"/>
    </location>
    <ligand>
        <name>ATP</name>
        <dbReference type="ChEBI" id="CHEBI:30616"/>
    </ligand>
</feature>
<dbReference type="Gene3D" id="2.60.200.20">
    <property type="match status" value="1"/>
</dbReference>
<evidence type="ECO:0000256" key="12">
    <source>
        <dbReference type="SAM" id="MobiDB-lite"/>
    </source>
</evidence>
<evidence type="ECO:0000256" key="9">
    <source>
        <dbReference type="PROSITE-ProRule" id="PRU00283"/>
    </source>
</evidence>
<dbReference type="PROSITE" id="PS00845">
    <property type="entry name" value="CAP_GLY_1"/>
    <property type="match status" value="1"/>
</dbReference>
<dbReference type="PROSITE" id="PS00411">
    <property type="entry name" value="KINESIN_MOTOR_1"/>
    <property type="match status" value="1"/>
</dbReference>
<dbReference type="GO" id="GO:0007018">
    <property type="term" value="P:microtubule-based movement"/>
    <property type="evidence" value="ECO:0007669"/>
    <property type="project" value="InterPro"/>
</dbReference>
<dbReference type="InterPro" id="IPR000938">
    <property type="entry name" value="CAP-Gly_domain"/>
</dbReference>
<keyword evidence="3 10" id="KW-0493">Microtubule</keyword>
<keyword evidence="7 9" id="KW-0505">Motor protein</keyword>
<dbReference type="Pfam" id="PF01302">
    <property type="entry name" value="CAP_GLY"/>
    <property type="match status" value="1"/>
</dbReference>
<dbReference type="InterPro" id="IPR001752">
    <property type="entry name" value="Kinesin_motor_dom"/>
</dbReference>
<dbReference type="GO" id="GO:0003777">
    <property type="term" value="F:microtubule motor activity"/>
    <property type="evidence" value="ECO:0007669"/>
    <property type="project" value="InterPro"/>
</dbReference>
<keyword evidence="6 11" id="KW-0175">Coiled coil</keyword>
<dbReference type="InterPro" id="IPR019821">
    <property type="entry name" value="Kinesin_motor_CS"/>
</dbReference>
<name>A0A813ZFI5_9BILA</name>
<dbReference type="InterPro" id="IPR027417">
    <property type="entry name" value="P-loop_NTPase"/>
</dbReference>
<dbReference type="SMART" id="SM00129">
    <property type="entry name" value="KISc"/>
    <property type="match status" value="1"/>
</dbReference>
<keyword evidence="4 9" id="KW-0547">Nucleotide-binding</keyword>
<evidence type="ECO:0000256" key="3">
    <source>
        <dbReference type="ARBA" id="ARBA00022701"/>
    </source>
</evidence>
<comment type="subcellular location">
    <subcellularLocation>
        <location evidence="1">Cytoplasm</location>
        <location evidence="1">Cytoskeleton</location>
    </subcellularLocation>
</comment>
<feature type="domain" description="Kinesin motor" evidence="13">
    <location>
        <begin position="11"/>
        <end position="383"/>
    </location>
</feature>
<organism evidence="15 16">
    <name type="scientific">Adineta steineri</name>
    <dbReference type="NCBI Taxonomy" id="433720"/>
    <lineage>
        <taxon>Eukaryota</taxon>
        <taxon>Metazoa</taxon>
        <taxon>Spiralia</taxon>
        <taxon>Gnathifera</taxon>
        <taxon>Rotifera</taxon>
        <taxon>Eurotatoria</taxon>
        <taxon>Bdelloidea</taxon>
        <taxon>Adinetida</taxon>
        <taxon>Adinetidae</taxon>
        <taxon>Adineta</taxon>
    </lineage>
</organism>
<evidence type="ECO:0000256" key="4">
    <source>
        <dbReference type="ARBA" id="ARBA00022741"/>
    </source>
</evidence>
<comment type="caution">
    <text evidence="15">The sequence shown here is derived from an EMBL/GenBank/DDBJ whole genome shotgun (WGS) entry which is preliminary data.</text>
</comment>
<evidence type="ECO:0000313" key="16">
    <source>
        <dbReference type="Proteomes" id="UP000663860"/>
    </source>
</evidence>
<dbReference type="Gene3D" id="2.30.30.190">
    <property type="entry name" value="CAP Gly-rich-like domain"/>
    <property type="match status" value="1"/>
</dbReference>
<evidence type="ECO:0000259" key="14">
    <source>
        <dbReference type="PROSITE" id="PS50245"/>
    </source>
</evidence>
<dbReference type="GO" id="GO:0005874">
    <property type="term" value="C:microtubule"/>
    <property type="evidence" value="ECO:0007669"/>
    <property type="project" value="UniProtKB-KW"/>
</dbReference>
<protein>
    <recommendedName>
        <fullName evidence="10">Kinesin-like protein</fullName>
    </recommendedName>
</protein>
<comment type="similarity">
    <text evidence="9 10">Belongs to the TRAFAC class myosin-kinesin ATPase superfamily. Kinesin family.</text>
</comment>
<evidence type="ECO:0000256" key="11">
    <source>
        <dbReference type="SAM" id="Coils"/>
    </source>
</evidence>
<evidence type="ECO:0000256" key="7">
    <source>
        <dbReference type="ARBA" id="ARBA00023175"/>
    </source>
</evidence>
<dbReference type="SUPFAM" id="SSF74924">
    <property type="entry name" value="Cap-Gly domain"/>
    <property type="match status" value="1"/>
</dbReference>
<evidence type="ECO:0000313" key="15">
    <source>
        <dbReference type="EMBL" id="CAF0898762.1"/>
    </source>
</evidence>
<dbReference type="GO" id="GO:0005524">
    <property type="term" value="F:ATP binding"/>
    <property type="evidence" value="ECO:0007669"/>
    <property type="project" value="UniProtKB-UniRule"/>
</dbReference>
<dbReference type="EMBL" id="CAJNOE010000093">
    <property type="protein sequence ID" value="CAF0898762.1"/>
    <property type="molecule type" value="Genomic_DNA"/>
</dbReference>
<dbReference type="FunFam" id="3.40.850.10:FF:000167">
    <property type="entry name" value="Uncharacterized protein"/>
    <property type="match status" value="1"/>
</dbReference>
<dbReference type="Proteomes" id="UP000663860">
    <property type="component" value="Unassembled WGS sequence"/>
</dbReference>
<keyword evidence="5 9" id="KW-0067">ATP-binding</keyword>
<dbReference type="InterPro" id="IPR036859">
    <property type="entry name" value="CAP-Gly_dom_sf"/>
</dbReference>
<dbReference type="Pfam" id="PF00225">
    <property type="entry name" value="Kinesin"/>
    <property type="match status" value="1"/>
</dbReference>
<dbReference type="Pfam" id="PF16183">
    <property type="entry name" value="Kinesin_assoc"/>
    <property type="match status" value="1"/>
</dbReference>
<keyword evidence="8" id="KW-0206">Cytoskeleton</keyword>
<feature type="compositionally biased region" description="Low complexity" evidence="12">
    <location>
        <begin position="812"/>
        <end position="832"/>
    </location>
</feature>
<feature type="coiled-coil region" evidence="11">
    <location>
        <begin position="398"/>
        <end position="441"/>
    </location>
</feature>
<accession>A0A813ZFI5</accession>
<dbReference type="Gene3D" id="3.40.850.10">
    <property type="entry name" value="Kinesin motor domain"/>
    <property type="match status" value="1"/>
</dbReference>
<sequence length="935" mass="105737">MMAKSNGTEARVQVAVRTRPLNQREIDLKSPTIVTIQNSQVFVEKPQDKHHTPKTFSYDFCFNSIHSDSSNYASQEMIFEKLGVEIVKHAFEGYNACIFAYGQTGSGKSYTMMGSHNDRGIIPRLCQLMFDQIENKIKEEINQDINIEPINNEKINDILSLKFSSSYRVEVSYFEIYNEKVRDLLNPNNNHHALKVRENKILGPYVDGLSQLVVTSYQEIETLLIEGNNYRTVASTNMNNESSRSHAVFTLKLTQTLSTDASETQSVKVSKISLVDLAGSERASKSGVQVEQARFREGCNINKSLSTLGLVISALATRQSNENSLKSTKKTFVPYRDSVLTWLLKDSLGGNSFTIMLATISPAYDNYEETISTLRYADQAKKIVNHAIINEDEPGTIIRELRDEIDKLRKELADAKAEKSAEKLNAEIKENEKLMQTISKDWQERIAETDKISKERHELLEKSGISVCSSGIGLEKDRLYLVNLNPDPALNELLVYYLKTKTRIGRPDAPIKQDIELIGVGISPEHCIIEMKNQNQIFLIPLNKQKTYKPYKRTSVVYEIVSSIPKYIHEIEDRKSLALVAGSECHTQNYIEKYIQYASAVDSLLLLDQLRQEVSLTENSSKQQTIRKATSVPNIANQQGNTTLSIAPVNSRREIDDEQQSPLKKSPSIQGESSTRSNPFFDDKNTAKSSFLYPHTHNDSTPTQIKTINTPFSAFSRSDLNVSTPMSTRIENIKLNETPHSYFESTTPSMLSRSLFIEQEQLEPVKTSTIRIRNAFDIGDHENQTNKKEDDDQALSISTLEEKYSVPVTSRPIQPSTTEQSSQPSTTEQPIQLSTTEQSILSSTTELPTIKVVDINDDEYPIDSRVIVNTDHHIFNKLGTVRFVGKTSIKEGIWYGIELEEAVGKHDGSIKGHVYFRCPDKHGIFVRRDKIRRKT</sequence>
<dbReference type="GO" id="GO:0008017">
    <property type="term" value="F:microtubule binding"/>
    <property type="evidence" value="ECO:0007669"/>
    <property type="project" value="InterPro"/>
</dbReference>
<evidence type="ECO:0000256" key="10">
    <source>
        <dbReference type="RuleBase" id="RU000394"/>
    </source>
</evidence>
<dbReference type="SUPFAM" id="SSF52540">
    <property type="entry name" value="P-loop containing nucleoside triphosphate hydrolases"/>
    <property type="match status" value="1"/>
</dbReference>
<keyword evidence="2" id="KW-0963">Cytoplasm</keyword>
<dbReference type="SMART" id="SM01052">
    <property type="entry name" value="CAP_GLY"/>
    <property type="match status" value="1"/>
</dbReference>
<feature type="region of interest" description="Disordered" evidence="12">
    <location>
        <begin position="617"/>
        <end position="704"/>
    </location>
</feature>
<dbReference type="SUPFAM" id="SSF49879">
    <property type="entry name" value="SMAD/FHA domain"/>
    <property type="match status" value="1"/>
</dbReference>
<dbReference type="PROSITE" id="PS50067">
    <property type="entry name" value="KINESIN_MOTOR_2"/>
    <property type="match status" value="1"/>
</dbReference>
<dbReference type="Gene3D" id="6.10.250.2520">
    <property type="match status" value="1"/>
</dbReference>
<evidence type="ECO:0000256" key="2">
    <source>
        <dbReference type="ARBA" id="ARBA00022490"/>
    </source>
</evidence>
<feature type="domain" description="CAP-Gly" evidence="14">
    <location>
        <begin position="885"/>
        <end position="927"/>
    </location>
</feature>
<dbReference type="PROSITE" id="PS50245">
    <property type="entry name" value="CAP_GLY_2"/>
    <property type="match status" value="1"/>
</dbReference>
<dbReference type="InterPro" id="IPR032405">
    <property type="entry name" value="Kinesin_assoc"/>
</dbReference>
<evidence type="ECO:0000256" key="5">
    <source>
        <dbReference type="ARBA" id="ARBA00022840"/>
    </source>
</evidence>
<evidence type="ECO:0000256" key="8">
    <source>
        <dbReference type="ARBA" id="ARBA00023212"/>
    </source>
</evidence>
<dbReference type="PANTHER" id="PTHR47117">
    <property type="entry name" value="STAR-RELATED LIPID TRANSFER PROTEIN 9"/>
    <property type="match status" value="1"/>
</dbReference>
<proteinExistence type="inferred from homology"/>
<dbReference type="Pfam" id="PF00498">
    <property type="entry name" value="FHA"/>
    <property type="match status" value="1"/>
</dbReference>
<dbReference type="InterPro" id="IPR008984">
    <property type="entry name" value="SMAD_FHA_dom_sf"/>
</dbReference>
<gene>
    <name evidence="15" type="ORF">IZO911_LOCUS12135</name>
</gene>
<feature type="region of interest" description="Disordered" evidence="12">
    <location>
        <begin position="806"/>
        <end position="840"/>
    </location>
</feature>
<evidence type="ECO:0000256" key="6">
    <source>
        <dbReference type="ARBA" id="ARBA00023054"/>
    </source>
</evidence>